<dbReference type="EMBL" id="BK016017">
    <property type="protein sequence ID" value="DAF89783.1"/>
    <property type="molecule type" value="Genomic_DNA"/>
</dbReference>
<dbReference type="Pfam" id="PF01520">
    <property type="entry name" value="Amidase_3"/>
    <property type="match status" value="1"/>
</dbReference>
<evidence type="ECO:0000259" key="2">
    <source>
        <dbReference type="SMART" id="SM00646"/>
    </source>
</evidence>
<dbReference type="PANTHER" id="PTHR30404:SF0">
    <property type="entry name" value="N-ACETYLMURAMOYL-L-ALANINE AMIDASE AMIC"/>
    <property type="match status" value="1"/>
</dbReference>
<name>A0A8S5U5Q0_9CAUD</name>
<organism evidence="3">
    <name type="scientific">Siphoviridae sp. cteLh2</name>
    <dbReference type="NCBI Taxonomy" id="2825590"/>
    <lineage>
        <taxon>Viruses</taxon>
        <taxon>Duplodnaviria</taxon>
        <taxon>Heunggongvirae</taxon>
        <taxon>Uroviricota</taxon>
        <taxon>Caudoviricetes</taxon>
    </lineage>
</organism>
<sequence length="361" mass="40081">MAHWFFDAGHGGTDSGAVGKKGTYEKVITLRAVLKAKAIMESYGEKVTLSRDCDKFVSLADRTALANRLGCDYLVSFHMNSASSNAIGTEVWTSVGCSNESTKLANIMLNELLQGIEEMGYKTPNRGVRRKNFWMVYRSDMPAVLTEGDFISNSIVEDKFNADKYGEIVAKGCLKFIGKVSNNDVVIKNPPIDVEYKPSYTVATVEQSKRFIGGRATDIQKKLMYLGYNLGSWGANGIWGEYSYNALIQFQKNNSLDPDGYCGNATTSKLNEKYNAKIQANNRRESKLLEKVKYKQVVYGRSGSHVYLLQSILTELGYNVNGIDGHCGNGLTNAIKAYQRNNGLTVDGSCYVEMWTHILTK</sequence>
<dbReference type="Pfam" id="PF01471">
    <property type="entry name" value="PG_binding_1"/>
    <property type="match status" value="2"/>
</dbReference>
<evidence type="ECO:0000256" key="1">
    <source>
        <dbReference type="ARBA" id="ARBA00022801"/>
    </source>
</evidence>
<dbReference type="InterPro" id="IPR002477">
    <property type="entry name" value="Peptidoglycan-bd-like"/>
</dbReference>
<dbReference type="InterPro" id="IPR002508">
    <property type="entry name" value="MurNAc-LAA_cat"/>
</dbReference>
<protein>
    <submittedName>
        <fullName evidence="3">Cell wall hydrolase autolysin</fullName>
    </submittedName>
</protein>
<evidence type="ECO:0000313" key="3">
    <source>
        <dbReference type="EMBL" id="DAF89783.1"/>
    </source>
</evidence>
<dbReference type="InterPro" id="IPR050695">
    <property type="entry name" value="N-acetylmuramoyl_amidase_3"/>
</dbReference>
<dbReference type="SUPFAM" id="SSF47090">
    <property type="entry name" value="PGBD-like"/>
    <property type="match status" value="2"/>
</dbReference>
<accession>A0A8S5U5Q0</accession>
<dbReference type="GO" id="GO:0008745">
    <property type="term" value="F:N-acetylmuramoyl-L-alanine amidase activity"/>
    <property type="evidence" value="ECO:0007669"/>
    <property type="project" value="InterPro"/>
</dbReference>
<dbReference type="InterPro" id="IPR036365">
    <property type="entry name" value="PGBD-like_sf"/>
</dbReference>
<keyword evidence="1 3" id="KW-0378">Hydrolase</keyword>
<dbReference type="InterPro" id="IPR036366">
    <property type="entry name" value="PGBDSf"/>
</dbReference>
<dbReference type="SUPFAM" id="SSF53187">
    <property type="entry name" value="Zn-dependent exopeptidases"/>
    <property type="match status" value="1"/>
</dbReference>
<dbReference type="CDD" id="cd02696">
    <property type="entry name" value="MurNAc-LAA"/>
    <property type="match status" value="1"/>
</dbReference>
<reference evidence="3" key="1">
    <citation type="journal article" date="2021" name="Proc. Natl. Acad. Sci. U.S.A.">
        <title>A Catalog of Tens of Thousands of Viruses from Human Metagenomes Reveals Hidden Associations with Chronic Diseases.</title>
        <authorList>
            <person name="Tisza M.J."/>
            <person name="Buck C.B."/>
        </authorList>
    </citation>
    <scope>NUCLEOTIDE SEQUENCE</scope>
    <source>
        <strain evidence="3">CteLh2</strain>
    </source>
</reference>
<dbReference type="Gene3D" id="3.40.630.40">
    <property type="entry name" value="Zn-dependent exopeptidases"/>
    <property type="match status" value="1"/>
</dbReference>
<feature type="domain" description="MurNAc-LAA" evidence="2">
    <location>
        <begin position="63"/>
        <end position="178"/>
    </location>
</feature>
<dbReference type="Gene3D" id="1.10.101.10">
    <property type="entry name" value="PGBD-like superfamily/PGBD"/>
    <property type="match status" value="2"/>
</dbReference>
<dbReference type="SMART" id="SM00646">
    <property type="entry name" value="Ami_3"/>
    <property type="match status" value="1"/>
</dbReference>
<dbReference type="PANTHER" id="PTHR30404">
    <property type="entry name" value="N-ACETYLMURAMOYL-L-ALANINE AMIDASE"/>
    <property type="match status" value="1"/>
</dbReference>
<proteinExistence type="predicted"/>
<dbReference type="GO" id="GO:0009253">
    <property type="term" value="P:peptidoglycan catabolic process"/>
    <property type="evidence" value="ECO:0007669"/>
    <property type="project" value="InterPro"/>
</dbReference>